<feature type="transmembrane region" description="Helical" evidence="1">
    <location>
        <begin position="9"/>
        <end position="29"/>
    </location>
</feature>
<dbReference type="EMBL" id="MT144588">
    <property type="protein sequence ID" value="QJH93489.1"/>
    <property type="molecule type" value="Genomic_DNA"/>
</dbReference>
<proteinExistence type="predicted"/>
<protein>
    <submittedName>
        <fullName evidence="2">Uncharacterized protein</fullName>
    </submittedName>
</protein>
<accession>A0A6H1Z8Z5</accession>
<name>A0A6H1Z8Z5_9ZZZZ</name>
<organism evidence="2">
    <name type="scientific">viral metagenome</name>
    <dbReference type="NCBI Taxonomy" id="1070528"/>
    <lineage>
        <taxon>unclassified sequences</taxon>
        <taxon>metagenomes</taxon>
        <taxon>organismal metagenomes</taxon>
    </lineage>
</organism>
<reference evidence="2" key="1">
    <citation type="submission" date="2020-03" db="EMBL/GenBank/DDBJ databases">
        <title>The deep terrestrial virosphere.</title>
        <authorList>
            <person name="Holmfeldt K."/>
            <person name="Nilsson E."/>
            <person name="Simone D."/>
            <person name="Lopez-Fernandez M."/>
            <person name="Wu X."/>
            <person name="de Brujin I."/>
            <person name="Lundin D."/>
            <person name="Andersson A."/>
            <person name="Bertilsson S."/>
            <person name="Dopson M."/>
        </authorList>
    </citation>
    <scope>NUCLEOTIDE SEQUENCE</scope>
    <source>
        <strain evidence="2">TM448A00064</strain>
        <strain evidence="3">TM448B00061</strain>
    </source>
</reference>
<evidence type="ECO:0000256" key="1">
    <source>
        <dbReference type="SAM" id="Phobius"/>
    </source>
</evidence>
<dbReference type="EMBL" id="MT143971">
    <property type="protein sequence ID" value="QJA43921.1"/>
    <property type="molecule type" value="Genomic_DNA"/>
</dbReference>
<gene>
    <name evidence="2" type="ORF">TM448A00064_0100</name>
    <name evidence="3" type="ORF">TM448B00061_0109</name>
</gene>
<keyword evidence="1" id="KW-0812">Transmembrane</keyword>
<sequence>MNPHTKQSLYAWAIGLLLATFFATLFYLVCVPGGSEAQPITKTGGLGEATPVQLAQPAVPEQVQFVALTTSKVSTLSFVESWLVHVKTSIWVYGDAWVTQGKESYHAHLWRITTPSGYVWVVQGSSAWWATAKANLGKSVEVQALLPLPQVGSSPKCKDIAEAILVNVTSDAGALLQPGPVRRCNPVTPTDAGAPDACHTEIRKWPDGSIAQCGGYWLLRSRWGGPEPTPWKDLDAGVVKPGSPSIKPAVPVKPTAEELKAPDAAVTKTCWGVPVGATCP</sequence>
<evidence type="ECO:0000313" key="3">
    <source>
        <dbReference type="EMBL" id="QJH93489.1"/>
    </source>
</evidence>
<keyword evidence="1" id="KW-1133">Transmembrane helix</keyword>
<dbReference type="AlphaFoldDB" id="A0A6H1Z8Z5"/>
<evidence type="ECO:0000313" key="2">
    <source>
        <dbReference type="EMBL" id="QJA43921.1"/>
    </source>
</evidence>
<keyword evidence="1" id="KW-0472">Membrane</keyword>